<dbReference type="InterPro" id="IPR004875">
    <property type="entry name" value="DDE_SF_endonuclease_dom"/>
</dbReference>
<protein>
    <recommendedName>
        <fullName evidence="1">DDE-1 domain-containing protein</fullName>
    </recommendedName>
</protein>
<feature type="non-terminal residue" evidence="2">
    <location>
        <position position="392"/>
    </location>
</feature>
<gene>
    <name evidence="2" type="ORF">B7463_g9424</name>
</gene>
<reference evidence="2 3" key="1">
    <citation type="submission" date="2018-05" db="EMBL/GenBank/DDBJ databases">
        <title>Draft genome sequence of Scytalidium lignicola DSM 105466, a ubiquitous saprotrophic fungus.</title>
        <authorList>
            <person name="Buettner E."/>
            <person name="Gebauer A.M."/>
            <person name="Hofrichter M."/>
            <person name="Liers C."/>
            <person name="Kellner H."/>
        </authorList>
    </citation>
    <scope>NUCLEOTIDE SEQUENCE [LARGE SCALE GENOMIC DNA]</scope>
    <source>
        <strain evidence="2 3">DSM 105466</strain>
    </source>
</reference>
<dbReference type="AlphaFoldDB" id="A0A3E2H0K9"/>
<feature type="non-terminal residue" evidence="2">
    <location>
        <position position="1"/>
    </location>
</feature>
<comment type="caution">
    <text evidence="2">The sequence shown here is derived from an EMBL/GenBank/DDBJ whole genome shotgun (WGS) entry which is preliminary data.</text>
</comment>
<dbReference type="OrthoDB" id="5425890at2759"/>
<keyword evidence="3" id="KW-1185">Reference proteome</keyword>
<sequence length="392" mass="44656">MAKEGYPVRVQFIRNIAHAIKLHRNSVVPLSQPVEHDDTTAPRKNWTQSLRNRHDSLKTLWGVLLKGRVLNQHRYDNMDAWLDLIGPELEETKVLRGNSYNVIAAGFVLGSSDSIKDIVTREESRGSTNAKERRITVFECTSAEGVSLDPMIIWPAGTPQGNPKYNPAPSWHHTQSRSGYLDSTSLFKWIEKVFDPETKVRANGRPRRLIGDLFLDFNSLEIVQYCSTNKIQLCRLQLHPVHGLLEALEIEFHGKLGYRYHGRTEYSGKHGFSLFYKEARQTALAAPCVLSDWSRIEQAPIDRLQAIRTAETRIEVHQVPSTSKEVLTAQRHEVLDLPRTAEELMSLRKDIEDDETYGRLSVVAQVRIIQLAEAAEMAFAEVLTLQQHQMSE</sequence>
<evidence type="ECO:0000259" key="1">
    <source>
        <dbReference type="Pfam" id="PF03184"/>
    </source>
</evidence>
<dbReference type="Pfam" id="PF03184">
    <property type="entry name" value="DDE_1"/>
    <property type="match status" value="1"/>
</dbReference>
<dbReference type="EMBL" id="NCSJ02000233">
    <property type="protein sequence ID" value="RFU26916.1"/>
    <property type="molecule type" value="Genomic_DNA"/>
</dbReference>
<accession>A0A3E2H0K9</accession>
<evidence type="ECO:0000313" key="2">
    <source>
        <dbReference type="EMBL" id="RFU26916.1"/>
    </source>
</evidence>
<proteinExistence type="predicted"/>
<organism evidence="2 3">
    <name type="scientific">Scytalidium lignicola</name>
    <name type="common">Hyphomycete</name>
    <dbReference type="NCBI Taxonomy" id="5539"/>
    <lineage>
        <taxon>Eukaryota</taxon>
        <taxon>Fungi</taxon>
        <taxon>Dikarya</taxon>
        <taxon>Ascomycota</taxon>
        <taxon>Pezizomycotina</taxon>
        <taxon>Leotiomycetes</taxon>
        <taxon>Leotiomycetes incertae sedis</taxon>
        <taxon>Scytalidium</taxon>
    </lineage>
</organism>
<feature type="domain" description="DDE-1" evidence="1">
    <location>
        <begin position="133"/>
        <end position="236"/>
    </location>
</feature>
<dbReference type="Proteomes" id="UP000258309">
    <property type="component" value="Unassembled WGS sequence"/>
</dbReference>
<name>A0A3E2H0K9_SCYLI</name>
<dbReference type="GO" id="GO:0003676">
    <property type="term" value="F:nucleic acid binding"/>
    <property type="evidence" value="ECO:0007669"/>
    <property type="project" value="InterPro"/>
</dbReference>
<evidence type="ECO:0000313" key="3">
    <source>
        <dbReference type="Proteomes" id="UP000258309"/>
    </source>
</evidence>